<organism evidence="8 9">
    <name type="scientific">Chara braunii</name>
    <name type="common">Braun's stonewort</name>
    <dbReference type="NCBI Taxonomy" id="69332"/>
    <lineage>
        <taxon>Eukaryota</taxon>
        <taxon>Viridiplantae</taxon>
        <taxon>Streptophyta</taxon>
        <taxon>Charophyceae</taxon>
        <taxon>Charales</taxon>
        <taxon>Characeae</taxon>
        <taxon>Chara</taxon>
    </lineage>
</organism>
<dbReference type="GO" id="GO:0003677">
    <property type="term" value="F:DNA binding"/>
    <property type="evidence" value="ECO:0007669"/>
    <property type="project" value="UniProtKB-KW"/>
</dbReference>
<evidence type="ECO:0000256" key="6">
    <source>
        <dbReference type="ARBA" id="ARBA00023242"/>
    </source>
</evidence>
<protein>
    <submittedName>
        <fullName evidence="8">Uncharacterized protein</fullName>
    </submittedName>
</protein>
<dbReference type="GO" id="GO:0046872">
    <property type="term" value="F:metal ion binding"/>
    <property type="evidence" value="ECO:0007669"/>
    <property type="project" value="UniProtKB-KW"/>
</dbReference>
<evidence type="ECO:0000313" key="8">
    <source>
        <dbReference type="EMBL" id="GBG85590.1"/>
    </source>
</evidence>
<dbReference type="GO" id="GO:0003700">
    <property type="term" value="F:DNA-binding transcription factor activity"/>
    <property type="evidence" value="ECO:0007669"/>
    <property type="project" value="InterPro"/>
</dbReference>
<dbReference type="Proteomes" id="UP000265515">
    <property type="component" value="Unassembled WGS sequence"/>
</dbReference>
<dbReference type="InterPro" id="IPR006510">
    <property type="entry name" value="Znf_LRP1"/>
</dbReference>
<gene>
    <name evidence="8" type="ORF">CBR_g40319</name>
</gene>
<evidence type="ECO:0000256" key="4">
    <source>
        <dbReference type="ARBA" id="ARBA00022833"/>
    </source>
</evidence>
<dbReference type="OrthoDB" id="692274at2759"/>
<reference evidence="8 9" key="1">
    <citation type="journal article" date="2018" name="Cell">
        <title>The Chara Genome: Secondary Complexity and Implications for Plant Terrestrialization.</title>
        <authorList>
            <person name="Nishiyama T."/>
            <person name="Sakayama H."/>
            <person name="Vries J.D."/>
            <person name="Buschmann H."/>
            <person name="Saint-Marcoux D."/>
            <person name="Ullrich K.K."/>
            <person name="Haas F.B."/>
            <person name="Vanderstraeten L."/>
            <person name="Becker D."/>
            <person name="Lang D."/>
            <person name="Vosolsobe S."/>
            <person name="Rombauts S."/>
            <person name="Wilhelmsson P.K.I."/>
            <person name="Janitza P."/>
            <person name="Kern R."/>
            <person name="Heyl A."/>
            <person name="Rumpler F."/>
            <person name="Villalobos L.I.A.C."/>
            <person name="Clay J.M."/>
            <person name="Skokan R."/>
            <person name="Toyoda A."/>
            <person name="Suzuki Y."/>
            <person name="Kagoshima H."/>
            <person name="Schijlen E."/>
            <person name="Tajeshwar N."/>
            <person name="Catarino B."/>
            <person name="Hetherington A.J."/>
            <person name="Saltykova A."/>
            <person name="Bonnot C."/>
            <person name="Breuninger H."/>
            <person name="Symeonidi A."/>
            <person name="Radhakrishnan G.V."/>
            <person name="Van Nieuwerburgh F."/>
            <person name="Deforce D."/>
            <person name="Chang C."/>
            <person name="Karol K.G."/>
            <person name="Hedrich R."/>
            <person name="Ulvskov P."/>
            <person name="Glockner G."/>
            <person name="Delwiche C.F."/>
            <person name="Petrasek J."/>
            <person name="Van de Peer Y."/>
            <person name="Friml J."/>
            <person name="Beilby M."/>
            <person name="Dolan L."/>
            <person name="Kohara Y."/>
            <person name="Sugano S."/>
            <person name="Fujiyama A."/>
            <person name="Delaux P.-M."/>
            <person name="Quint M."/>
            <person name="TheiBen G."/>
            <person name="Hagemann M."/>
            <person name="Harholt J."/>
            <person name="Dunand C."/>
            <person name="Zachgo S."/>
            <person name="Langdale J."/>
            <person name="Maumus F."/>
            <person name="Straeten D.V.D."/>
            <person name="Gould S.B."/>
            <person name="Rensing S.A."/>
        </authorList>
    </citation>
    <scope>NUCLEOTIDE SEQUENCE [LARGE SCALE GENOMIC DNA]</scope>
    <source>
        <strain evidence="8 9">S276</strain>
    </source>
</reference>
<dbReference type="AlphaFoldDB" id="A0A388LTF4"/>
<comment type="subcellular location">
    <subcellularLocation>
        <location evidence="1">Nucleus</location>
    </subcellularLocation>
</comment>
<dbReference type="GO" id="GO:0005634">
    <property type="term" value="C:nucleus"/>
    <property type="evidence" value="ECO:0007669"/>
    <property type="project" value="UniProtKB-SubCell"/>
</dbReference>
<keyword evidence="5" id="KW-0238">DNA-binding</keyword>
<dbReference type="NCBIfam" id="TIGR01624">
    <property type="entry name" value="LRP1_Cterm"/>
    <property type="match status" value="1"/>
</dbReference>
<dbReference type="InterPro" id="IPR006511">
    <property type="entry name" value="SHI_C"/>
</dbReference>
<dbReference type="PANTHER" id="PTHR31604:SF30">
    <property type="entry name" value="PROTEIN LATERAL ROOT PRIMORDIUM 1"/>
    <property type="match status" value="1"/>
</dbReference>
<evidence type="ECO:0000256" key="1">
    <source>
        <dbReference type="ARBA" id="ARBA00004123"/>
    </source>
</evidence>
<comment type="caution">
    <text evidence="8">The sequence shown here is derived from an EMBL/GenBank/DDBJ whole genome shotgun (WGS) entry which is preliminary data.</text>
</comment>
<dbReference type="InterPro" id="IPR007818">
    <property type="entry name" value="SHI"/>
</dbReference>
<dbReference type="GO" id="GO:0045893">
    <property type="term" value="P:positive regulation of DNA-templated transcription"/>
    <property type="evidence" value="ECO:0007669"/>
    <property type="project" value="TreeGrafter"/>
</dbReference>
<keyword evidence="6" id="KW-0539">Nucleus</keyword>
<evidence type="ECO:0000256" key="5">
    <source>
        <dbReference type="ARBA" id="ARBA00023125"/>
    </source>
</evidence>
<evidence type="ECO:0000256" key="7">
    <source>
        <dbReference type="SAM" id="MobiDB-lite"/>
    </source>
</evidence>
<proteinExistence type="inferred from homology"/>
<dbReference type="Pfam" id="PF05142">
    <property type="entry name" value="DUF702"/>
    <property type="match status" value="1"/>
</dbReference>
<feature type="compositionally biased region" description="Polar residues" evidence="7">
    <location>
        <begin position="24"/>
        <end position="33"/>
    </location>
</feature>
<evidence type="ECO:0000256" key="2">
    <source>
        <dbReference type="ARBA" id="ARBA00006911"/>
    </source>
</evidence>
<keyword evidence="4" id="KW-0862">Zinc</keyword>
<keyword evidence="3" id="KW-0479">Metal-binding</keyword>
<dbReference type="EMBL" id="BFEA01000525">
    <property type="protein sequence ID" value="GBG85590.1"/>
    <property type="molecule type" value="Genomic_DNA"/>
</dbReference>
<comment type="similarity">
    <text evidence="2">Belongs to the SHI protein family.</text>
</comment>
<dbReference type="Gramene" id="GBG85590">
    <property type="protein sequence ID" value="GBG85590"/>
    <property type="gene ID" value="CBR_g40319"/>
</dbReference>
<keyword evidence="9" id="KW-1185">Reference proteome</keyword>
<evidence type="ECO:0000313" key="9">
    <source>
        <dbReference type="Proteomes" id="UP000265515"/>
    </source>
</evidence>
<feature type="region of interest" description="Disordered" evidence="7">
    <location>
        <begin position="24"/>
        <end position="52"/>
    </location>
</feature>
<accession>A0A388LTF4</accession>
<dbReference type="PANTHER" id="PTHR31604">
    <property type="entry name" value="PROTEIN LATERAL ROOT PRIMORDIUM 1"/>
    <property type="match status" value="1"/>
</dbReference>
<name>A0A388LTF4_CHABU</name>
<sequence length="319" mass="33816">MISSGKRLFPYEHHPLDSDFLTENGTAMEQPPSQLKVVPAGSGGTTASLREDQPTPMACQECGNRAKRDCNYNRCRTCCKSRGFVCPTHVKSTWVPAAKRREKQRAEAINHTNSPDHLLASLEKVNRSSSSSLPTCSSSTILTSSQGRPSLLALGPAPDMMAMTAGVGGNKVSSLPSEITAHTLLKSVKMTGIVDGVLEVGYHASTKIGGQVFKGVLFNAGPDTCCASNSDSHPALTDPSLLALKSAPSAALLESTGLYGHNLALLGSHLKREDNPATAAGVQSMVRSLLSREYWDNSGQCGVWGHHHATNAKYTGDST</sequence>
<dbReference type="NCBIfam" id="TIGR01623">
    <property type="entry name" value="put_zinc_LRP1"/>
    <property type="match status" value="1"/>
</dbReference>
<evidence type="ECO:0000256" key="3">
    <source>
        <dbReference type="ARBA" id="ARBA00022723"/>
    </source>
</evidence>